<feature type="region of interest" description="Disordered" evidence="1">
    <location>
        <begin position="115"/>
        <end position="145"/>
    </location>
</feature>
<dbReference type="AlphaFoldDB" id="K0SYQ5"/>
<evidence type="ECO:0000313" key="3">
    <source>
        <dbReference type="EMBL" id="EJK66116.1"/>
    </source>
</evidence>
<keyword evidence="2" id="KW-0472">Membrane</keyword>
<feature type="transmembrane region" description="Helical" evidence="2">
    <location>
        <begin position="455"/>
        <end position="478"/>
    </location>
</feature>
<gene>
    <name evidence="3" type="ORF">THAOC_12983</name>
</gene>
<dbReference type="OrthoDB" id="49389at2759"/>
<keyword evidence="2" id="KW-1133">Transmembrane helix</keyword>
<evidence type="ECO:0000313" key="4">
    <source>
        <dbReference type="Proteomes" id="UP000266841"/>
    </source>
</evidence>
<protein>
    <submittedName>
        <fullName evidence="3">Uncharacterized protein</fullName>
    </submittedName>
</protein>
<accession>K0SYQ5</accession>
<feature type="region of interest" description="Disordered" evidence="1">
    <location>
        <begin position="1"/>
        <end position="62"/>
    </location>
</feature>
<organism evidence="3 4">
    <name type="scientific">Thalassiosira oceanica</name>
    <name type="common">Marine diatom</name>
    <dbReference type="NCBI Taxonomy" id="159749"/>
    <lineage>
        <taxon>Eukaryota</taxon>
        <taxon>Sar</taxon>
        <taxon>Stramenopiles</taxon>
        <taxon>Ochrophyta</taxon>
        <taxon>Bacillariophyta</taxon>
        <taxon>Coscinodiscophyceae</taxon>
        <taxon>Thalassiosirophycidae</taxon>
        <taxon>Thalassiosirales</taxon>
        <taxon>Thalassiosiraceae</taxon>
        <taxon>Thalassiosira</taxon>
    </lineage>
</organism>
<dbReference type="eggNOG" id="ENOG502SXS9">
    <property type="taxonomic scope" value="Eukaryota"/>
</dbReference>
<reference evidence="3 4" key="1">
    <citation type="journal article" date="2012" name="Genome Biol.">
        <title>Genome and low-iron response of an oceanic diatom adapted to chronic iron limitation.</title>
        <authorList>
            <person name="Lommer M."/>
            <person name="Specht M."/>
            <person name="Roy A.S."/>
            <person name="Kraemer L."/>
            <person name="Andreson R."/>
            <person name="Gutowska M.A."/>
            <person name="Wolf J."/>
            <person name="Bergner S.V."/>
            <person name="Schilhabel M.B."/>
            <person name="Klostermeier U.C."/>
            <person name="Beiko R.G."/>
            <person name="Rosenstiel P."/>
            <person name="Hippler M."/>
            <person name="Laroche J."/>
        </authorList>
    </citation>
    <scope>NUCLEOTIDE SEQUENCE [LARGE SCALE GENOMIC DNA]</scope>
    <source>
        <strain evidence="3 4">CCMP1005</strain>
    </source>
</reference>
<keyword evidence="4" id="KW-1185">Reference proteome</keyword>
<name>K0SYQ5_THAOC</name>
<sequence length="481" mass="54206">MGEEQPSGQEIASDPGSSDAGDEQDRGHAEQDGGGGHHHRLPQAGPQTVEANPCPTASQRLRPGCNTAAVATLGTGRDKNDFFDTRSRIFREKAMVEIANDTNALNKLKHWLSSRTTDEEDEPNCQSYVNADIDSDEKKEDRQPKVSLEARSVISCAPSLGDGTFDRSLLTRDERIDCSDGDVEFGTARSARKRMFGKEKPLPGTEEEERVMGECSFFYSTMDDNGERQTTRGRKVSGAVSRVKREWTERRYRRRLRQSHFGNQQPSWYGETASEIRNGSRSPNDSTLENPTPEHRQAFLAAHEALNERYDNEFDRNRFAIRKQAGYEDQIDLDLVLENEIEGEENEIRADLTLSSLAIRGGLIKLPQDNVRLVHDPHLQPGILSVEKDDKRDYGLARRTKPGTSDQIHQHRPELSYVLTVDEHLYRRLVQEMVDSYRLPCGMYYCCHVTDGDHVGIGVAVSALSCIFLLLLIGMIIWPTD</sequence>
<feature type="compositionally biased region" description="Polar residues" evidence="1">
    <location>
        <begin position="1"/>
        <end position="10"/>
    </location>
</feature>
<comment type="caution">
    <text evidence="3">The sequence shown here is derived from an EMBL/GenBank/DDBJ whole genome shotgun (WGS) entry which is preliminary data.</text>
</comment>
<keyword evidence="2" id="KW-0812">Transmembrane</keyword>
<feature type="compositionally biased region" description="Polar residues" evidence="1">
    <location>
        <begin position="45"/>
        <end position="59"/>
    </location>
</feature>
<evidence type="ECO:0000256" key="2">
    <source>
        <dbReference type="SAM" id="Phobius"/>
    </source>
</evidence>
<evidence type="ECO:0000256" key="1">
    <source>
        <dbReference type="SAM" id="MobiDB-lite"/>
    </source>
</evidence>
<feature type="region of interest" description="Disordered" evidence="1">
    <location>
        <begin position="263"/>
        <end position="292"/>
    </location>
</feature>
<dbReference type="EMBL" id="AGNL01015256">
    <property type="protein sequence ID" value="EJK66116.1"/>
    <property type="molecule type" value="Genomic_DNA"/>
</dbReference>
<dbReference type="Proteomes" id="UP000266841">
    <property type="component" value="Unassembled WGS sequence"/>
</dbReference>
<feature type="compositionally biased region" description="Polar residues" evidence="1">
    <location>
        <begin position="275"/>
        <end position="290"/>
    </location>
</feature>
<proteinExistence type="predicted"/>